<name>A0A4S2MLY8_9PEZI</name>
<keyword evidence="3" id="KW-1185">Reference proteome</keyword>
<feature type="region of interest" description="Disordered" evidence="1">
    <location>
        <begin position="26"/>
        <end position="85"/>
    </location>
</feature>
<feature type="compositionally biased region" description="Pro residues" evidence="1">
    <location>
        <begin position="56"/>
        <end position="69"/>
    </location>
</feature>
<sequence length="85" mass="9198">MVVLKNKTIMDSTVVIAVVAVMRNSMAPNKNNQLEKKSNNKTINLKNKKKKNTALPSPPAQPANPPTSSRPPATSRNGVFTGHHP</sequence>
<evidence type="ECO:0000256" key="1">
    <source>
        <dbReference type="SAM" id="MobiDB-lite"/>
    </source>
</evidence>
<dbReference type="Proteomes" id="UP000298138">
    <property type="component" value="Unassembled WGS sequence"/>
</dbReference>
<evidence type="ECO:0000313" key="3">
    <source>
        <dbReference type="Proteomes" id="UP000298138"/>
    </source>
</evidence>
<evidence type="ECO:0000313" key="2">
    <source>
        <dbReference type="EMBL" id="TGZ78091.1"/>
    </source>
</evidence>
<gene>
    <name evidence="2" type="ORF">EX30DRAFT_343481</name>
</gene>
<dbReference type="AlphaFoldDB" id="A0A4S2MLY8"/>
<proteinExistence type="predicted"/>
<dbReference type="InParanoid" id="A0A4S2MLY8"/>
<dbReference type="EMBL" id="ML220145">
    <property type="protein sequence ID" value="TGZ78091.1"/>
    <property type="molecule type" value="Genomic_DNA"/>
</dbReference>
<organism evidence="2 3">
    <name type="scientific">Ascodesmis nigricans</name>
    <dbReference type="NCBI Taxonomy" id="341454"/>
    <lineage>
        <taxon>Eukaryota</taxon>
        <taxon>Fungi</taxon>
        <taxon>Dikarya</taxon>
        <taxon>Ascomycota</taxon>
        <taxon>Pezizomycotina</taxon>
        <taxon>Pezizomycetes</taxon>
        <taxon>Pezizales</taxon>
        <taxon>Ascodesmidaceae</taxon>
        <taxon>Ascodesmis</taxon>
    </lineage>
</organism>
<reference evidence="2 3" key="1">
    <citation type="submission" date="2019-04" db="EMBL/GenBank/DDBJ databases">
        <title>Comparative genomics and transcriptomics to analyze fruiting body development in filamentous ascomycetes.</title>
        <authorList>
            <consortium name="DOE Joint Genome Institute"/>
            <person name="Lutkenhaus R."/>
            <person name="Traeger S."/>
            <person name="Breuer J."/>
            <person name="Kuo A."/>
            <person name="Lipzen A."/>
            <person name="Pangilinan J."/>
            <person name="Dilworth D."/>
            <person name="Sandor L."/>
            <person name="Poggeler S."/>
            <person name="Barry K."/>
            <person name="Grigoriev I.V."/>
            <person name="Nowrousian M."/>
        </authorList>
    </citation>
    <scope>NUCLEOTIDE SEQUENCE [LARGE SCALE GENOMIC DNA]</scope>
    <source>
        <strain evidence="2 3">CBS 389.68</strain>
    </source>
</reference>
<protein>
    <submittedName>
        <fullName evidence="2">Uncharacterized protein</fullName>
    </submittedName>
</protein>
<accession>A0A4S2MLY8</accession>